<evidence type="ECO:0000313" key="5">
    <source>
        <dbReference type="Proteomes" id="UP000051574"/>
    </source>
</evidence>
<keyword evidence="2" id="KW-0813">Transport</keyword>
<evidence type="ECO:0000313" key="4">
    <source>
        <dbReference type="EMBL" id="KRT80523.1"/>
    </source>
</evidence>
<keyword evidence="5" id="KW-1185">Reference proteome</keyword>
<feature type="domain" description="Chorein N-terminal" evidence="3">
    <location>
        <begin position="5"/>
        <end position="207"/>
    </location>
</feature>
<dbReference type="InterPro" id="IPR026854">
    <property type="entry name" value="VPS13_N"/>
</dbReference>
<dbReference type="PANTHER" id="PTHR16166">
    <property type="entry name" value="VACUOLAR PROTEIN SORTING-ASSOCIATED PROTEIN VPS13"/>
    <property type="match status" value="1"/>
</dbReference>
<dbReference type="GO" id="GO:0045053">
    <property type="term" value="P:protein retention in Golgi apparatus"/>
    <property type="evidence" value="ECO:0007669"/>
    <property type="project" value="TreeGrafter"/>
</dbReference>
<evidence type="ECO:0000256" key="2">
    <source>
        <dbReference type="ARBA" id="ARBA00022448"/>
    </source>
</evidence>
<dbReference type="AlphaFoldDB" id="A0A0T6B020"/>
<dbReference type="InterPro" id="IPR026847">
    <property type="entry name" value="VPS13"/>
</dbReference>
<feature type="non-terminal residue" evidence="4">
    <location>
        <position position="1"/>
    </location>
</feature>
<gene>
    <name evidence="4" type="ORF">AMK59_6501</name>
</gene>
<dbReference type="PANTHER" id="PTHR16166:SF93">
    <property type="entry name" value="INTERMEMBRANE LIPID TRANSFER PROTEIN VPS13"/>
    <property type="match status" value="1"/>
</dbReference>
<reference evidence="4 5" key="1">
    <citation type="submission" date="2015-09" db="EMBL/GenBank/DDBJ databases">
        <title>Draft genome of the scarab beetle Oryctes borbonicus.</title>
        <authorList>
            <person name="Meyer J.M."/>
            <person name="Markov G.V."/>
            <person name="Baskaran P."/>
            <person name="Herrmann M."/>
            <person name="Sommer R.J."/>
            <person name="Roedelsperger C."/>
        </authorList>
    </citation>
    <scope>NUCLEOTIDE SEQUENCE [LARGE SCALE GENOMIC DNA]</scope>
    <source>
        <strain evidence="4">OB123</strain>
        <tissue evidence="4">Whole animal</tissue>
    </source>
</reference>
<proteinExistence type="inferred from homology"/>
<dbReference type="Proteomes" id="UP000051574">
    <property type="component" value="Unassembled WGS sequence"/>
</dbReference>
<evidence type="ECO:0000259" key="3">
    <source>
        <dbReference type="Pfam" id="PF12624"/>
    </source>
</evidence>
<comment type="similarity">
    <text evidence="1">Belongs to the VPS13 family.</text>
</comment>
<accession>A0A0T6B020</accession>
<organism evidence="4 5">
    <name type="scientific">Oryctes borbonicus</name>
    <dbReference type="NCBI Taxonomy" id="1629725"/>
    <lineage>
        <taxon>Eukaryota</taxon>
        <taxon>Metazoa</taxon>
        <taxon>Ecdysozoa</taxon>
        <taxon>Arthropoda</taxon>
        <taxon>Hexapoda</taxon>
        <taxon>Insecta</taxon>
        <taxon>Pterygota</taxon>
        <taxon>Neoptera</taxon>
        <taxon>Endopterygota</taxon>
        <taxon>Coleoptera</taxon>
        <taxon>Polyphaga</taxon>
        <taxon>Scarabaeiformia</taxon>
        <taxon>Scarabaeidae</taxon>
        <taxon>Dynastinae</taxon>
        <taxon>Oryctes</taxon>
    </lineage>
</organism>
<dbReference type="OrthoDB" id="428159at2759"/>
<evidence type="ECO:0000256" key="1">
    <source>
        <dbReference type="ARBA" id="ARBA00006545"/>
    </source>
</evidence>
<dbReference type="EMBL" id="LJIG01022452">
    <property type="protein sequence ID" value="KRT80523.1"/>
    <property type="molecule type" value="Genomic_DNA"/>
</dbReference>
<sequence>TCYYLVKLEAFSIYWNPNHTLAEWKLPSQYYHWRNAMTNSLQNFSMNNEDFEFLIKPMTAKIKMTINRNLHGNINKVLSDVIVQDCNVQISKEQFRSMFCIVDALKRMWINWENLSIRPKQRVSENKKIWWRYAYQACAEQRIRPYTWSRIRLVRRNYKKYTGIYKKILTNPNDTELKLDLQKYEDQLSIVNIVIARQQARLTVNETSLCEKSFWDILPSPERVLLCEKIGFSQPEENEEISIDHNYSFRVGNTTLSLIDSGHEVLIVTLTQLISNLHPNYNKGTYKVGLKIEAAIVEGSSVEEHLIPIVSSEHLTVHNSPAYFLKVEFEKMPVGSEFSHKLHMVLEYLEISYHRYAFDELRKFLIGCEEYLSKYTNSAHKLPKKIFDFLKEKMMARWDLNLDVRTPYFVIPQSASLQTGENILILDLGRYKISTELCQESQITENTTHMELEEQLYSRLHIDCSDIQVLFCDSGEDWRSGRREKDTELHVLAKNFFNATYAHCIKSIPSIPKQKFNINMPTLKVNISERKLLIFLKFLNSIKAEKEDLKPIVQKVTWPKDRVVIHWNSKYLSHIQDYITLKTFVLSRRKNNRSNASVPEKRSTAIYYQKENDVWARCVDLPGLEDNISPSNTISNLIGCEIKEVVLRKLFI</sequence>
<comment type="caution">
    <text evidence="4">The sequence shown here is derived from an EMBL/GenBank/DDBJ whole genome shotgun (WGS) entry which is preliminary data.</text>
</comment>
<dbReference type="Pfam" id="PF12624">
    <property type="entry name" value="VPS13_N"/>
    <property type="match status" value="1"/>
</dbReference>
<dbReference type="GO" id="GO:0006623">
    <property type="term" value="P:protein targeting to vacuole"/>
    <property type="evidence" value="ECO:0007669"/>
    <property type="project" value="TreeGrafter"/>
</dbReference>
<protein>
    <recommendedName>
        <fullName evidence="3">Chorein N-terminal domain-containing protein</fullName>
    </recommendedName>
</protein>
<name>A0A0T6B020_9SCAR</name>